<proteinExistence type="inferred from homology"/>
<evidence type="ECO:0000256" key="6">
    <source>
        <dbReference type="ARBA" id="ARBA00022801"/>
    </source>
</evidence>
<dbReference type="SUPFAM" id="SSF56300">
    <property type="entry name" value="Metallo-dependent phosphatases"/>
    <property type="match status" value="1"/>
</dbReference>
<dbReference type="GO" id="GO:0005576">
    <property type="term" value="C:extracellular region"/>
    <property type="evidence" value="ECO:0007669"/>
    <property type="project" value="UniProtKB-SubCell"/>
</dbReference>
<feature type="disulfide bond" evidence="13">
    <location>
        <begin position="218"/>
        <end position="223"/>
    </location>
</feature>
<dbReference type="InParanoid" id="I7MKQ1"/>
<keyword evidence="5 14" id="KW-0732">Signal</keyword>
<feature type="chain" id="PRO_5003712444" description="Sphingomyelin phosphodiesterase" evidence="14">
    <location>
        <begin position="20"/>
        <end position="630"/>
    </location>
</feature>
<feature type="disulfide bond" evidence="13">
    <location>
        <begin position="89"/>
        <end position="162"/>
    </location>
</feature>
<reference evidence="17" key="1">
    <citation type="journal article" date="2006" name="PLoS Biol.">
        <title>Macronuclear genome sequence of the ciliate Tetrahymena thermophila, a model eukaryote.</title>
        <authorList>
            <person name="Eisen J.A."/>
            <person name="Coyne R.S."/>
            <person name="Wu M."/>
            <person name="Wu D."/>
            <person name="Thiagarajan M."/>
            <person name="Wortman J.R."/>
            <person name="Badger J.H."/>
            <person name="Ren Q."/>
            <person name="Amedeo P."/>
            <person name="Jones K.M."/>
            <person name="Tallon L.J."/>
            <person name="Delcher A.L."/>
            <person name="Salzberg S.L."/>
            <person name="Silva J.C."/>
            <person name="Haas B.J."/>
            <person name="Majoros W.H."/>
            <person name="Farzad M."/>
            <person name="Carlton J.M."/>
            <person name="Smith R.K. Jr."/>
            <person name="Garg J."/>
            <person name="Pearlman R.E."/>
            <person name="Karrer K.M."/>
            <person name="Sun L."/>
            <person name="Manning G."/>
            <person name="Elde N.C."/>
            <person name="Turkewitz A.P."/>
            <person name="Asai D.J."/>
            <person name="Wilkes D.E."/>
            <person name="Wang Y."/>
            <person name="Cai H."/>
            <person name="Collins K."/>
            <person name="Stewart B.A."/>
            <person name="Lee S.R."/>
            <person name="Wilamowska K."/>
            <person name="Weinberg Z."/>
            <person name="Ruzzo W.L."/>
            <person name="Wloga D."/>
            <person name="Gaertig J."/>
            <person name="Frankel J."/>
            <person name="Tsao C.-C."/>
            <person name="Gorovsky M.A."/>
            <person name="Keeling P.J."/>
            <person name="Waller R.F."/>
            <person name="Patron N.J."/>
            <person name="Cherry J.M."/>
            <person name="Stover N.A."/>
            <person name="Krieger C.J."/>
            <person name="del Toro C."/>
            <person name="Ryder H.F."/>
            <person name="Williamson S.C."/>
            <person name="Barbeau R.A."/>
            <person name="Hamilton E.P."/>
            <person name="Orias E."/>
        </authorList>
    </citation>
    <scope>NUCLEOTIDE SEQUENCE [LARGE SCALE GENOMIC DNA]</scope>
    <source>
        <strain evidence="17">SB210</strain>
    </source>
</reference>
<evidence type="ECO:0000256" key="11">
    <source>
        <dbReference type="PIRNR" id="PIRNR000948"/>
    </source>
</evidence>
<keyword evidence="9" id="KW-0325">Glycoprotein</keyword>
<sequence length="630" mass="72477">MKFLLAFIFGLLLISQVSCRNDEDSELVKYVFTTFFQRNIDQFDNPVLTQMAKTFLKNEVLENKNSTITEQVMKLQQNVQGEGFSTNLCQQCQSFYNSILSLNLTKYGQELTHIIQFGCSILKIETPLICFGAVGEMAPSVLQGFANRYLNPLYVCPSLGMCPPYYHNLNVTAIAQNIIKDTPQVKRPTPTLKKTFKFLHMSDLHFDGLYLEGANAQCTVPDCCRVTSGKPNDESAKAGYWGYIGDCDIPFRTVEAAIRYIKNNLADEIDFIIWTGDNTNHYIWEQSYQSNTDQTTRIVDLLKSELPNINVFPITGNHESFPVNVYDYFGDHENKQNDIFATSWEQWIGKEAAEEYRQNGFYSSLITKYSQPLRIIAINTQAGNGQNWYLIQNPTDPKDQLKWLKNTLQQAELKNEKVFIIGHMPIGDTLEEWAQIYTALIQRYSNIIISQFYGHTHNEQIAVFRNLGTNEINNVMFITGSLTTYGGQNPSFKIFEADFETMLPINYTQYAMNLTYYNENKIRDINKVIFEKTYDFNSYYGYDDMSNFENIQDFLGKLRTDLNTQNKYHLVQDALANPTNLTQVTLGYYCDTFTTPAAQSICLGQPYKKDIVTELFGTWYSHNPDDMLFD</sequence>
<evidence type="ECO:0000256" key="4">
    <source>
        <dbReference type="ARBA" id="ARBA00022723"/>
    </source>
</evidence>
<dbReference type="InterPro" id="IPR008139">
    <property type="entry name" value="SaposinB_dom"/>
</dbReference>
<evidence type="ECO:0000256" key="9">
    <source>
        <dbReference type="ARBA" id="ARBA00023180"/>
    </source>
</evidence>
<dbReference type="GO" id="GO:0016798">
    <property type="term" value="F:hydrolase activity, acting on glycosyl bonds"/>
    <property type="evidence" value="ECO:0007669"/>
    <property type="project" value="UniProtKB-KW"/>
</dbReference>
<feature type="disulfide bond" evidence="13">
    <location>
        <begin position="92"/>
        <end position="156"/>
    </location>
</feature>
<dbReference type="GO" id="GO:0046872">
    <property type="term" value="F:metal ion binding"/>
    <property type="evidence" value="ECO:0007669"/>
    <property type="project" value="UniProtKB-KW"/>
</dbReference>
<feature type="binding site" evidence="12">
    <location>
        <position position="205"/>
    </location>
    <ligand>
        <name>Zn(2+)</name>
        <dbReference type="ChEBI" id="CHEBI:29105"/>
        <label>1</label>
    </ligand>
</feature>
<comment type="similarity">
    <text evidence="2 11">Belongs to the acid sphingomyelinase family.</text>
</comment>
<keyword evidence="3" id="KW-0964">Secreted</keyword>
<keyword evidence="10 11" id="KW-0326">Glycosidase</keyword>
<dbReference type="InterPro" id="IPR029052">
    <property type="entry name" value="Metallo-depent_PP-like"/>
</dbReference>
<keyword evidence="7 12" id="KW-0862">Zinc</keyword>
<gene>
    <name evidence="16" type="ORF">TTHERM_00590460</name>
</gene>
<evidence type="ECO:0000313" key="16">
    <source>
        <dbReference type="EMBL" id="EAR99709.1"/>
    </source>
</evidence>
<dbReference type="RefSeq" id="XP_001019954.1">
    <property type="nucleotide sequence ID" value="XM_001019954.1"/>
</dbReference>
<dbReference type="GO" id="GO:0006685">
    <property type="term" value="P:sphingomyelin catabolic process"/>
    <property type="evidence" value="ECO:0007669"/>
    <property type="project" value="UniProtKB-UniRule"/>
</dbReference>
<dbReference type="InterPro" id="IPR004843">
    <property type="entry name" value="Calcineurin-like_PHP"/>
</dbReference>
<dbReference type="GeneID" id="7841098"/>
<dbReference type="OMA" id="VWSQTRK"/>
<evidence type="ECO:0000256" key="8">
    <source>
        <dbReference type="ARBA" id="ARBA00023157"/>
    </source>
</evidence>
<dbReference type="InterPro" id="IPR011160">
    <property type="entry name" value="Sphingomy_PDE"/>
</dbReference>
<accession>I7MKQ1</accession>
<dbReference type="PROSITE" id="PS50015">
    <property type="entry name" value="SAP_B"/>
    <property type="match status" value="1"/>
</dbReference>
<dbReference type="PANTHER" id="PTHR10340:SF57">
    <property type="entry name" value="METALLOPHOS DOMAIN-CONTAINING PROTEIN"/>
    <property type="match status" value="1"/>
</dbReference>
<evidence type="ECO:0000256" key="5">
    <source>
        <dbReference type="ARBA" id="ARBA00022729"/>
    </source>
</evidence>
<evidence type="ECO:0000259" key="15">
    <source>
        <dbReference type="PROSITE" id="PS50015"/>
    </source>
</evidence>
<feature type="binding site" evidence="12">
    <location>
        <position position="455"/>
    </location>
    <ligand>
        <name>Zn(2+)</name>
        <dbReference type="ChEBI" id="CHEBI:29105"/>
        <label>2</label>
    </ligand>
</feature>
<evidence type="ECO:0000256" key="12">
    <source>
        <dbReference type="PIRSR" id="PIRSR000948-1"/>
    </source>
</evidence>
<dbReference type="STRING" id="312017.I7MKQ1"/>
<dbReference type="GO" id="GO:0004767">
    <property type="term" value="F:sphingomyelin phosphodiesterase activity"/>
    <property type="evidence" value="ECO:0007669"/>
    <property type="project" value="UniProtKB-UniRule"/>
</dbReference>
<evidence type="ECO:0000256" key="14">
    <source>
        <dbReference type="SAM" id="SignalP"/>
    </source>
</evidence>
<comment type="function">
    <text evidence="11">Converts sphingomyelin to ceramide.</text>
</comment>
<feature type="binding site" evidence="12">
    <location>
        <position position="457"/>
    </location>
    <ligand>
        <name>Zn(2+)</name>
        <dbReference type="ChEBI" id="CHEBI:29105"/>
        <label>1</label>
    </ligand>
</feature>
<feature type="binding site" evidence="12">
    <location>
        <position position="277"/>
    </location>
    <ligand>
        <name>Zn(2+)</name>
        <dbReference type="ChEBI" id="CHEBI:29105"/>
        <label>2</label>
    </ligand>
</feature>
<keyword evidence="6 11" id="KW-0378">Hydrolase</keyword>
<evidence type="ECO:0000256" key="2">
    <source>
        <dbReference type="ARBA" id="ARBA00008234"/>
    </source>
</evidence>
<feature type="domain" description="Saposin B-type" evidence="15">
    <location>
        <begin position="85"/>
        <end position="166"/>
    </location>
</feature>
<dbReference type="CDD" id="cd00842">
    <property type="entry name" value="MPP_ASMase"/>
    <property type="match status" value="1"/>
</dbReference>
<evidence type="ECO:0000313" key="17">
    <source>
        <dbReference type="Proteomes" id="UP000009168"/>
    </source>
</evidence>
<dbReference type="PANTHER" id="PTHR10340">
    <property type="entry name" value="SPHINGOMYELIN PHOSPHODIESTERASE"/>
    <property type="match status" value="1"/>
</dbReference>
<dbReference type="PIRSF" id="PIRSF000948">
    <property type="entry name" value="Sphingomy_PDE"/>
    <property type="match status" value="1"/>
</dbReference>
<dbReference type="HOGENOM" id="CLU_014743_3_0_1"/>
<feature type="signal peptide" evidence="14">
    <location>
        <begin position="1"/>
        <end position="19"/>
    </location>
</feature>
<feature type="binding site" evidence="12">
    <location>
        <position position="423"/>
    </location>
    <ligand>
        <name>Zn(2+)</name>
        <dbReference type="ChEBI" id="CHEBI:29105"/>
        <label>2</label>
    </ligand>
</feature>
<evidence type="ECO:0000256" key="10">
    <source>
        <dbReference type="ARBA" id="ARBA00023295"/>
    </source>
</evidence>
<feature type="binding site" evidence="12">
    <location>
        <position position="203"/>
    </location>
    <ligand>
        <name>Zn(2+)</name>
        <dbReference type="ChEBI" id="CHEBI:29105"/>
        <label>1</label>
    </ligand>
</feature>
<evidence type="ECO:0000256" key="7">
    <source>
        <dbReference type="ARBA" id="ARBA00022833"/>
    </source>
</evidence>
<dbReference type="GO" id="GO:0016020">
    <property type="term" value="C:membrane"/>
    <property type="evidence" value="ECO:0007669"/>
    <property type="project" value="GOC"/>
</dbReference>
<feature type="binding site" evidence="12">
    <location>
        <position position="317"/>
    </location>
    <ligand>
        <name>Zn(2+)</name>
        <dbReference type="ChEBI" id="CHEBI:29105"/>
        <label>2</label>
    </ligand>
</feature>
<dbReference type="Proteomes" id="UP000009168">
    <property type="component" value="Unassembled WGS sequence"/>
</dbReference>
<dbReference type="EMBL" id="GG662637">
    <property type="protein sequence ID" value="EAR99709.1"/>
    <property type="molecule type" value="Genomic_DNA"/>
</dbReference>
<dbReference type="Gene3D" id="3.60.21.10">
    <property type="match status" value="1"/>
</dbReference>
<feature type="binding site" evidence="12">
    <location>
        <position position="277"/>
    </location>
    <ligand>
        <name>Zn(2+)</name>
        <dbReference type="ChEBI" id="CHEBI:29105"/>
        <label>1</label>
    </ligand>
</feature>
<dbReference type="InterPro" id="IPR011001">
    <property type="entry name" value="Saposin-like"/>
</dbReference>
<dbReference type="AlphaFoldDB" id="I7MKQ1"/>
<comment type="cofactor">
    <cofactor evidence="12">
        <name>Zn(2+)</name>
        <dbReference type="ChEBI" id="CHEBI:29105"/>
    </cofactor>
    <text evidence="12">Binds 2 Zn(2+) ions per subunit.</text>
</comment>
<evidence type="ECO:0000256" key="3">
    <source>
        <dbReference type="ARBA" id="ARBA00022525"/>
    </source>
</evidence>
<protein>
    <recommendedName>
        <fullName evidence="11">Sphingomyelin phosphodiesterase</fullName>
    </recommendedName>
</protein>
<keyword evidence="8 13" id="KW-1015">Disulfide bond</keyword>
<organism evidence="16 17">
    <name type="scientific">Tetrahymena thermophila (strain SB210)</name>
    <dbReference type="NCBI Taxonomy" id="312017"/>
    <lineage>
        <taxon>Eukaryota</taxon>
        <taxon>Sar</taxon>
        <taxon>Alveolata</taxon>
        <taxon>Ciliophora</taxon>
        <taxon>Intramacronucleata</taxon>
        <taxon>Oligohymenophorea</taxon>
        <taxon>Hymenostomatida</taxon>
        <taxon>Tetrahymenina</taxon>
        <taxon>Tetrahymenidae</taxon>
        <taxon>Tetrahymena</taxon>
    </lineage>
</organism>
<feature type="disulfide bond" evidence="13">
    <location>
        <begin position="119"/>
        <end position="130"/>
    </location>
</feature>
<dbReference type="KEGG" id="tet:TTHERM_00590460"/>
<dbReference type="Pfam" id="PF00149">
    <property type="entry name" value="Metallophos"/>
    <property type="match status" value="1"/>
</dbReference>
<evidence type="ECO:0000256" key="1">
    <source>
        <dbReference type="ARBA" id="ARBA00004613"/>
    </source>
</evidence>
<dbReference type="InterPro" id="IPR041805">
    <property type="entry name" value="ASMase/PPN1_MPP"/>
</dbReference>
<feature type="disulfide bond" evidence="13">
    <location>
        <begin position="224"/>
        <end position="247"/>
    </location>
</feature>
<dbReference type="SUPFAM" id="SSF47862">
    <property type="entry name" value="Saposin"/>
    <property type="match status" value="1"/>
</dbReference>
<keyword evidence="17" id="KW-1185">Reference proteome</keyword>
<dbReference type="OrthoDB" id="282828at2759"/>
<evidence type="ECO:0000256" key="13">
    <source>
        <dbReference type="PIRSR" id="PIRSR000948-2"/>
    </source>
</evidence>
<dbReference type="eggNOG" id="KOG3770">
    <property type="taxonomic scope" value="Eukaryota"/>
</dbReference>
<keyword evidence="4 12" id="KW-0479">Metal-binding</keyword>
<comment type="subcellular location">
    <subcellularLocation>
        <location evidence="1">Secreted</location>
    </subcellularLocation>
</comment>
<name>I7MKQ1_TETTS</name>